<dbReference type="RefSeq" id="XP_031386832.1">
    <property type="nucleotide sequence ID" value="XM_031530972.1"/>
</dbReference>
<dbReference type="AlphaFoldDB" id="A0A218W183"/>
<organism evidence="5 6">
    <name type="scientific">Punica granatum</name>
    <name type="common">Pomegranate</name>
    <dbReference type="NCBI Taxonomy" id="22663"/>
    <lineage>
        <taxon>Eukaryota</taxon>
        <taxon>Viridiplantae</taxon>
        <taxon>Streptophyta</taxon>
        <taxon>Embryophyta</taxon>
        <taxon>Tracheophyta</taxon>
        <taxon>Spermatophyta</taxon>
        <taxon>Magnoliopsida</taxon>
        <taxon>eudicotyledons</taxon>
        <taxon>Gunneridae</taxon>
        <taxon>Pentapetalae</taxon>
        <taxon>rosids</taxon>
        <taxon>malvids</taxon>
        <taxon>Myrtales</taxon>
        <taxon>Lythraceae</taxon>
        <taxon>Punica</taxon>
    </lineage>
</organism>
<dbReference type="OrthoDB" id="1917992at2759"/>
<dbReference type="EMBL" id="MTKT01005554">
    <property type="protein sequence ID" value="OWM66279.1"/>
    <property type="molecule type" value="Genomic_DNA"/>
</dbReference>
<evidence type="ECO:0000313" key="9">
    <source>
        <dbReference type="RefSeq" id="XP_031386832.1"/>
    </source>
</evidence>
<feature type="compositionally biased region" description="Basic and acidic residues" evidence="4">
    <location>
        <begin position="664"/>
        <end position="678"/>
    </location>
</feature>
<accession>A0A218W183</accession>
<evidence type="ECO:0000256" key="4">
    <source>
        <dbReference type="SAM" id="MobiDB-lite"/>
    </source>
</evidence>
<dbReference type="GeneID" id="116200199"/>
<evidence type="ECO:0000313" key="10">
    <source>
        <dbReference type="RefSeq" id="XP_031386833.1"/>
    </source>
</evidence>
<feature type="coiled-coil region" evidence="3">
    <location>
        <begin position="179"/>
        <end position="227"/>
    </location>
</feature>
<dbReference type="Proteomes" id="UP000515151">
    <property type="component" value="Chromosome 3"/>
</dbReference>
<feature type="region of interest" description="Disordered" evidence="4">
    <location>
        <begin position="858"/>
        <end position="883"/>
    </location>
</feature>
<protein>
    <submittedName>
        <fullName evidence="8 9">Filament-like plant protein 7 isoform X1</fullName>
    </submittedName>
</protein>
<keyword evidence="7" id="KW-1185">Reference proteome</keyword>
<reference evidence="8 9" key="4">
    <citation type="submission" date="2025-04" db="UniProtKB">
        <authorList>
            <consortium name="RefSeq"/>
        </authorList>
    </citation>
    <scope>IDENTIFICATION</scope>
    <source>
        <tissue evidence="8 9">Leaf</tissue>
    </source>
</reference>
<evidence type="ECO:0000313" key="5">
    <source>
        <dbReference type="EMBL" id="OWM66279.1"/>
    </source>
</evidence>
<proteinExistence type="inferred from homology"/>
<evidence type="ECO:0000313" key="7">
    <source>
        <dbReference type="Proteomes" id="UP000515151"/>
    </source>
</evidence>
<dbReference type="InterPro" id="IPR008587">
    <property type="entry name" value="FPP_plant"/>
</dbReference>
<reference evidence="7" key="3">
    <citation type="journal article" date="2020" name="Plant Biotechnol. J.">
        <title>The pomegranate (Punica granatum L.) draft genome dissects genetic divergence between soft- and hard-seeded cultivars.</title>
        <authorList>
            <person name="Luo X."/>
            <person name="Li H."/>
            <person name="Wu Z."/>
            <person name="Yao W."/>
            <person name="Zhao P."/>
            <person name="Cao D."/>
            <person name="Yu H."/>
            <person name="Li K."/>
            <person name="Poudel K."/>
            <person name="Zhao D."/>
            <person name="Zhang F."/>
            <person name="Xia X."/>
            <person name="Chen L."/>
            <person name="Wang Q."/>
            <person name="Jing D."/>
            <person name="Cao S."/>
        </authorList>
    </citation>
    <scope>NUCLEOTIDE SEQUENCE [LARGE SCALE GENOMIC DNA]</scope>
</reference>
<evidence type="ECO:0000256" key="3">
    <source>
        <dbReference type="SAM" id="Coils"/>
    </source>
</evidence>
<dbReference type="RefSeq" id="XP_031386831.1">
    <property type="nucleotide sequence ID" value="XM_031530971.1"/>
</dbReference>
<evidence type="ECO:0000256" key="2">
    <source>
        <dbReference type="ARBA" id="ARBA00023054"/>
    </source>
</evidence>
<keyword evidence="2 3" id="KW-0175">Coiled coil</keyword>
<reference evidence="5" key="2">
    <citation type="submission" date="2017-06" db="EMBL/GenBank/DDBJ databases">
        <title>The pomegranate genome and the genomics of punicalagin biosynthesis.</title>
        <authorList>
            <person name="Xu C."/>
        </authorList>
    </citation>
    <scope>NUCLEOTIDE SEQUENCE [LARGE SCALE GENOMIC DNA]</scope>
    <source>
        <tissue evidence="5">Fresh leaf</tissue>
    </source>
</reference>
<feature type="coiled-coil region" evidence="3">
    <location>
        <begin position="713"/>
        <end position="808"/>
    </location>
</feature>
<dbReference type="Pfam" id="PF05911">
    <property type="entry name" value="FPP"/>
    <property type="match status" value="4"/>
</dbReference>
<feature type="coiled-coil region" evidence="3">
    <location>
        <begin position="299"/>
        <end position="333"/>
    </location>
</feature>
<comment type="similarity">
    <text evidence="1">Belongs to the FPP family.</text>
</comment>
<feature type="region of interest" description="Disordered" evidence="4">
    <location>
        <begin position="686"/>
        <end position="706"/>
    </location>
</feature>
<feature type="compositionally biased region" description="Basic and acidic residues" evidence="4">
    <location>
        <begin position="688"/>
        <end position="706"/>
    </location>
</feature>
<evidence type="ECO:0000313" key="6">
    <source>
        <dbReference type="Proteomes" id="UP000197138"/>
    </source>
</evidence>
<evidence type="ECO:0000313" key="8">
    <source>
        <dbReference type="RefSeq" id="XP_031386831.1"/>
    </source>
</evidence>
<dbReference type="PANTHER" id="PTHR31580">
    <property type="entry name" value="FILAMENT-LIKE PLANT PROTEIN 4"/>
    <property type="match status" value="1"/>
</dbReference>
<feature type="region of interest" description="Disordered" evidence="4">
    <location>
        <begin position="660"/>
        <end position="679"/>
    </location>
</feature>
<dbReference type="PANTHER" id="PTHR31580:SF22">
    <property type="entry name" value="FILAMENT-LIKE PLANT PROTEIN 7"/>
    <property type="match status" value="1"/>
</dbReference>
<dbReference type="Proteomes" id="UP000197138">
    <property type="component" value="Unassembled WGS sequence"/>
</dbReference>
<reference evidence="6" key="1">
    <citation type="journal article" date="2017" name="Plant J.">
        <title>The pomegranate (Punica granatum L.) genome and the genomics of punicalagin biosynthesis.</title>
        <authorList>
            <person name="Qin G."/>
            <person name="Xu C."/>
            <person name="Ming R."/>
            <person name="Tang H."/>
            <person name="Guyot R."/>
            <person name="Kramer E.M."/>
            <person name="Hu Y."/>
            <person name="Yi X."/>
            <person name="Qi Y."/>
            <person name="Xu X."/>
            <person name="Gao Z."/>
            <person name="Pan H."/>
            <person name="Jian J."/>
            <person name="Tian Y."/>
            <person name="Yue Z."/>
            <person name="Xu Y."/>
        </authorList>
    </citation>
    <scope>NUCLEOTIDE SEQUENCE [LARGE SCALE GENOMIC DNA]</scope>
    <source>
        <strain evidence="6">cv. Dabenzi</strain>
    </source>
</reference>
<feature type="region of interest" description="Disordered" evidence="4">
    <location>
        <begin position="427"/>
        <end position="446"/>
    </location>
</feature>
<evidence type="ECO:0000256" key="1">
    <source>
        <dbReference type="ARBA" id="ARBA00005921"/>
    </source>
</evidence>
<gene>
    <name evidence="8 9 10" type="primary">LOC116200199</name>
    <name evidence="5" type="ORF">CDL15_Pgr013496</name>
</gene>
<name>A0A218W183_PUNGR</name>
<sequence length="937" mass="106576">MDNKAWLWRKKSAEKTTVSSSGVNSPLEGFEEQVGAFQNGGAELEKGFKDLNGKLSSALSNSDDKDDLAKKHEKMAQDTLAARDMAESELMSLRKKSDECLKQRAADEERLTHLDLALRESTQHLQFLREEQEHRIHDAVIKVSKEFEKSRFVLEERLEETTKRLAKIVLENNHLSKSLLSKERLIEDLSKQRSQVESELSALMNKLDSMERENASLKYEVRVLEKELDIRNEEREFNRRSAEISQKQHSERAKKVAKLESECQRLRLLVRKRLPGPVALTKMRNEAEALTRDPSVMRIGALTDQLNAMEEENRALREALERKSNELQVSRNMYFQAASKSSQRNINKLHHEPSIASVSDIGSDDKASRAESWTSALISELENFRNEKLKELPISATTGASEIDLMDDFVEMEKIAVSSANQPFKERLSNFSGQTNSVPSPLSLKGDMEEGMNRLDSLIRELPDWLQDIVKLVVKQNRVNRRDPKEILEDIKTVLESEHKNHRYPGNLGDSREMMNRAISKIVELLEGITLPSAQQNYNSVGNLPKKDGNFSSSKTSGTPTSYTVRVFQWKTSELEDILQKFLHTCYELLSEKTDFCKFGQELALALEWILNHCFSLQDVSSMKEEIVKSFQWDDPRSDSEAEVGSIGRTYDSNKLVTPLAERGVSKNKEPKEDDMMNKELSQTVESLRSEMGSRKESKRLIEDQIKSHRSIDEDLDRQISAARAELNEARERSSSLEGELENKNSCCEELENTCLDLQLQLESVTQSEDPKDERSRVDKTLRTDLEITAATEKLAECQETILNLRKQLKAVASPDEANLFDKVIVTTTDDSASPKKSTSHRPSLLDQMLAEDKAKANDNETRVTHDNPMFIPDEPTGQPEKLNGFKGVANREGEDRKMESLAIVPLKKQGGGGIWRKLFWRKKRVSSKKASAPHVL</sequence>
<dbReference type="RefSeq" id="XP_031386833.1">
    <property type="nucleotide sequence ID" value="XM_031530973.1"/>
</dbReference>
<feature type="compositionally biased region" description="Polar residues" evidence="4">
    <location>
        <begin position="429"/>
        <end position="440"/>
    </location>
</feature>